<feature type="transmembrane region" description="Helical" evidence="16">
    <location>
        <begin position="150"/>
        <end position="173"/>
    </location>
</feature>
<evidence type="ECO:0000256" key="10">
    <source>
        <dbReference type="ARBA" id="ARBA00022989"/>
    </source>
</evidence>
<evidence type="ECO:0000256" key="12">
    <source>
        <dbReference type="ARBA" id="ARBA00023170"/>
    </source>
</evidence>
<evidence type="ECO:0000256" key="9">
    <source>
        <dbReference type="ARBA" id="ARBA00022840"/>
    </source>
</evidence>
<evidence type="ECO:0000256" key="14">
    <source>
        <dbReference type="PIRSR" id="PIRSR037393-2"/>
    </source>
</evidence>
<evidence type="ECO:0000256" key="15">
    <source>
        <dbReference type="PIRSR" id="PIRSR037393-3"/>
    </source>
</evidence>
<dbReference type="SUPFAM" id="SSF56112">
    <property type="entry name" value="Protein kinase-like (PK-like)"/>
    <property type="match status" value="1"/>
</dbReference>
<evidence type="ECO:0000256" key="2">
    <source>
        <dbReference type="ARBA" id="ARBA00009605"/>
    </source>
</evidence>
<feature type="chain" id="PRO_5029639643" description="Serine/threonine-protein kinase receptor" evidence="18">
    <location>
        <begin position="20"/>
        <end position="568"/>
    </location>
</feature>
<keyword evidence="12 16" id="KW-0675">Receptor</keyword>
<dbReference type="InterPro" id="IPR008271">
    <property type="entry name" value="Ser/Thr_kinase_AS"/>
</dbReference>
<keyword evidence="7 14" id="KW-0547">Nucleotide-binding</keyword>
<dbReference type="InterPro" id="IPR000719">
    <property type="entry name" value="Prot_kinase_dom"/>
</dbReference>
<dbReference type="InterPro" id="IPR011009">
    <property type="entry name" value="Kinase-like_dom_sf"/>
</dbReference>
<evidence type="ECO:0000256" key="18">
    <source>
        <dbReference type="SAM" id="SignalP"/>
    </source>
</evidence>
<feature type="region of interest" description="Disordered" evidence="17">
    <location>
        <begin position="531"/>
        <end position="568"/>
    </location>
</feature>
<dbReference type="PANTHER" id="PTHR23255">
    <property type="entry name" value="TRANSFORMING GROWTH FACTOR-BETA RECEPTOR TYPE I AND II"/>
    <property type="match status" value="1"/>
</dbReference>
<dbReference type="Gene3D" id="3.30.200.20">
    <property type="entry name" value="Phosphorylase Kinase, domain 1"/>
    <property type="match status" value="1"/>
</dbReference>
<dbReference type="GO" id="GO:0048179">
    <property type="term" value="C:activin receptor complex"/>
    <property type="evidence" value="ECO:0007669"/>
    <property type="project" value="TreeGrafter"/>
</dbReference>
<dbReference type="RefSeq" id="XP_066921256.1">
    <property type="nucleotide sequence ID" value="XM_067065155.1"/>
</dbReference>
<dbReference type="GO" id="GO:0005524">
    <property type="term" value="F:ATP binding"/>
    <property type="evidence" value="ECO:0007669"/>
    <property type="project" value="UniProtKB-UniRule"/>
</dbReference>
<keyword evidence="6 18" id="KW-0732">Signal</keyword>
<dbReference type="EC" id="2.7.11.30" evidence="16"/>
<evidence type="ECO:0000256" key="13">
    <source>
        <dbReference type="PIRSR" id="PIRSR037393-1"/>
    </source>
</evidence>
<evidence type="ECO:0000256" key="3">
    <source>
        <dbReference type="ARBA" id="ARBA00022527"/>
    </source>
</evidence>
<dbReference type="PRINTS" id="PR00653">
    <property type="entry name" value="ACTIVIN2R"/>
</dbReference>
<dbReference type="SUPFAM" id="SSF57302">
    <property type="entry name" value="Snake toxin-like"/>
    <property type="match status" value="1"/>
</dbReference>
<dbReference type="InterPro" id="IPR017194">
    <property type="entry name" value="Transform_growth_fac-b_typ-2"/>
</dbReference>
<dbReference type="Pfam" id="PF00069">
    <property type="entry name" value="Pkinase"/>
    <property type="match status" value="1"/>
</dbReference>
<keyword evidence="9 14" id="KW-0067">ATP-binding</keyword>
<dbReference type="PANTHER" id="PTHR23255:SF98">
    <property type="entry name" value="SERINE_THREONINE-PROTEIN KINASE RECEPTOR"/>
    <property type="match status" value="1"/>
</dbReference>
<dbReference type="AlphaFoldDB" id="A0A7M5UXQ3"/>
<comment type="catalytic activity">
    <reaction evidence="16">
        <text>L-threonyl-[receptor-protein] + ATP = O-phospho-L-threonyl-[receptor-protein] + ADP + H(+)</text>
        <dbReference type="Rhea" id="RHEA:44880"/>
        <dbReference type="Rhea" id="RHEA-COMP:11024"/>
        <dbReference type="Rhea" id="RHEA-COMP:11025"/>
        <dbReference type="ChEBI" id="CHEBI:15378"/>
        <dbReference type="ChEBI" id="CHEBI:30013"/>
        <dbReference type="ChEBI" id="CHEBI:30616"/>
        <dbReference type="ChEBI" id="CHEBI:61977"/>
        <dbReference type="ChEBI" id="CHEBI:456216"/>
        <dbReference type="EC" id="2.7.11.30"/>
    </reaction>
</comment>
<evidence type="ECO:0000256" key="6">
    <source>
        <dbReference type="ARBA" id="ARBA00022729"/>
    </source>
</evidence>
<dbReference type="GO" id="GO:0071363">
    <property type="term" value="P:cellular response to growth factor stimulus"/>
    <property type="evidence" value="ECO:0007669"/>
    <property type="project" value="TreeGrafter"/>
</dbReference>
<feature type="domain" description="Protein kinase" evidence="19">
    <location>
        <begin position="202"/>
        <end position="489"/>
    </location>
</feature>
<reference evidence="20" key="1">
    <citation type="submission" date="2021-01" db="UniProtKB">
        <authorList>
            <consortium name="EnsemblMetazoa"/>
        </authorList>
    </citation>
    <scope>IDENTIFICATION</scope>
</reference>
<dbReference type="GO" id="GO:0046872">
    <property type="term" value="F:metal ion binding"/>
    <property type="evidence" value="ECO:0007669"/>
    <property type="project" value="UniProtKB-KW"/>
</dbReference>
<evidence type="ECO:0000313" key="21">
    <source>
        <dbReference type="Proteomes" id="UP000594262"/>
    </source>
</evidence>
<keyword evidence="15" id="KW-1015">Disulfide bond</keyword>
<evidence type="ECO:0000256" key="17">
    <source>
        <dbReference type="SAM" id="MobiDB-lite"/>
    </source>
</evidence>
<dbReference type="CDD" id="cd23533">
    <property type="entry name" value="TFP_LU_ECD_BMPR2_like"/>
    <property type="match status" value="1"/>
</dbReference>
<evidence type="ECO:0000256" key="5">
    <source>
        <dbReference type="ARBA" id="ARBA00022692"/>
    </source>
</evidence>
<comment type="subcellular location">
    <subcellularLocation>
        <location evidence="1 16">Membrane</location>
        <topology evidence="1 16">Single-pass type I membrane protein</topology>
    </subcellularLocation>
</comment>
<dbReference type="PROSITE" id="PS00108">
    <property type="entry name" value="PROTEIN_KINASE_ST"/>
    <property type="match status" value="1"/>
</dbReference>
<feature type="disulfide bond" evidence="15">
    <location>
        <begin position="105"/>
        <end position="110"/>
    </location>
</feature>
<feature type="disulfide bond" evidence="15">
    <location>
        <begin position="26"/>
        <end position="55"/>
    </location>
</feature>
<feature type="active site" description="Proton acceptor" evidence="13">
    <location>
        <position position="327"/>
    </location>
</feature>
<evidence type="ECO:0000256" key="8">
    <source>
        <dbReference type="ARBA" id="ARBA00022777"/>
    </source>
</evidence>
<organism evidence="20 21">
    <name type="scientific">Clytia hemisphaerica</name>
    <dbReference type="NCBI Taxonomy" id="252671"/>
    <lineage>
        <taxon>Eukaryota</taxon>
        <taxon>Metazoa</taxon>
        <taxon>Cnidaria</taxon>
        <taxon>Hydrozoa</taxon>
        <taxon>Hydroidolina</taxon>
        <taxon>Leptothecata</taxon>
        <taxon>Obeliida</taxon>
        <taxon>Clytiidae</taxon>
        <taxon>Clytia</taxon>
    </lineage>
</organism>
<name>A0A7M5UXQ3_9CNID</name>
<keyword evidence="8 16" id="KW-0418">Kinase</keyword>
<dbReference type="SMART" id="SM00220">
    <property type="entry name" value="S_TKc"/>
    <property type="match status" value="1"/>
</dbReference>
<comment type="similarity">
    <text evidence="2 16">Belongs to the protein kinase superfamily. TKL Ser/Thr protein kinase family. TGFB receptor subfamily.</text>
</comment>
<dbReference type="GO" id="GO:0017002">
    <property type="term" value="F:activin receptor activity"/>
    <property type="evidence" value="ECO:0007669"/>
    <property type="project" value="TreeGrafter"/>
</dbReference>
<dbReference type="Gene3D" id="1.10.510.10">
    <property type="entry name" value="Transferase(Phosphotransferase) domain 1"/>
    <property type="match status" value="1"/>
</dbReference>
<evidence type="ECO:0000256" key="7">
    <source>
        <dbReference type="ARBA" id="ARBA00022741"/>
    </source>
</evidence>
<dbReference type="EnsemblMetazoa" id="CLYHEMT007571.1">
    <property type="protein sequence ID" value="CLYHEMP007571.1"/>
    <property type="gene ID" value="CLYHEMG007571"/>
</dbReference>
<sequence>MHFISLCSILIAVFPMVKNQQSRHSCKKVDPTNAECLQDINKCSNVTCEEDDNHCMTVYKLEKGRFVPFFGGCFGTPHDQSTTSHNKCVLYQRNPHYPTHYDCFCSGSFCNANIIFPQIMSTTEQPVRNTTKALSSLQPTQRTDSSEKLYLYYIPASIFLMTMVLGVALFFWIKRKRRRRNSHETLLTEFNTTMTQPKTYPASFLEIIHQGQMNTIWKATFCQRAAAIKIVNKLDVTQWVNEKDIFLNHKLKHDNVVNFISAERRFKETTVQYWIVTEYHEKGSLANYLLKNILSKETFLRMLYSTVKGLVYLHSNSKIKPMVAHRDLKPANVLVKADLSCCICDLGLALPLPENIDVSRELCQAGTKRYMAPEILQGAVTFYQESFLRADMYSMGLLFWDLLSRTKIDESIEVEEYKPPYSGLVNFNPSVDEMLKCVVENHKRPHIPNHWKETQSFVTIVETMELCWDDDADARLTSQCVAQRIRRLIHSPPDNTFKSHALEQLKEGEKENSQSSSISSNSALLWDNSSTRKDCTSNKSIGSYSTTDDHSQYSLSSSSNTALTKCNA</sequence>
<keyword evidence="16" id="KW-0460">Magnesium</keyword>
<evidence type="ECO:0000256" key="16">
    <source>
        <dbReference type="RuleBase" id="RU361271"/>
    </source>
</evidence>
<evidence type="ECO:0000259" key="19">
    <source>
        <dbReference type="PROSITE" id="PS50011"/>
    </source>
</evidence>
<evidence type="ECO:0000313" key="20">
    <source>
        <dbReference type="EnsemblMetazoa" id="CLYHEMP007571.1"/>
    </source>
</evidence>
<feature type="disulfide bond" evidence="15">
    <location>
        <begin position="88"/>
        <end position="103"/>
    </location>
</feature>
<dbReference type="OrthoDB" id="547665at2759"/>
<keyword evidence="4 16" id="KW-0808">Transferase</keyword>
<dbReference type="InterPro" id="IPR000333">
    <property type="entry name" value="TGFB_receptor"/>
</dbReference>
<evidence type="ECO:0000256" key="11">
    <source>
        <dbReference type="ARBA" id="ARBA00023136"/>
    </source>
</evidence>
<keyword evidence="5 16" id="KW-0812">Transmembrane</keyword>
<dbReference type="PIRSF" id="PIRSF037393">
    <property type="entry name" value="TGFRII"/>
    <property type="match status" value="1"/>
</dbReference>
<feature type="signal peptide" evidence="18">
    <location>
        <begin position="1"/>
        <end position="19"/>
    </location>
</feature>
<proteinExistence type="inferred from homology"/>
<accession>A0A7M5UXQ3</accession>
<keyword evidence="16" id="KW-0479">Metal-binding</keyword>
<keyword evidence="3 16" id="KW-0723">Serine/threonine-protein kinase</keyword>
<feature type="binding site" evidence="14">
    <location>
        <position position="229"/>
    </location>
    <ligand>
        <name>ATP</name>
        <dbReference type="ChEBI" id="CHEBI:30616"/>
    </ligand>
</feature>
<dbReference type="GeneID" id="136808617"/>
<keyword evidence="10 16" id="KW-1133">Transmembrane helix</keyword>
<dbReference type="PROSITE" id="PS50011">
    <property type="entry name" value="PROTEIN_KINASE_DOM"/>
    <property type="match status" value="1"/>
</dbReference>
<keyword evidence="11 16" id="KW-0472">Membrane</keyword>
<comment type="cofactor">
    <cofactor evidence="16">
        <name>Mg(2+)</name>
        <dbReference type="ChEBI" id="CHEBI:18420"/>
    </cofactor>
    <cofactor evidence="16">
        <name>Mn(2+)</name>
        <dbReference type="ChEBI" id="CHEBI:29035"/>
    </cofactor>
</comment>
<evidence type="ECO:0000256" key="4">
    <source>
        <dbReference type="ARBA" id="ARBA00022679"/>
    </source>
</evidence>
<dbReference type="GO" id="GO:0048185">
    <property type="term" value="F:activin binding"/>
    <property type="evidence" value="ECO:0007669"/>
    <property type="project" value="TreeGrafter"/>
</dbReference>
<dbReference type="Gene3D" id="2.10.60.10">
    <property type="entry name" value="CD59"/>
    <property type="match status" value="1"/>
</dbReference>
<dbReference type="Proteomes" id="UP000594262">
    <property type="component" value="Unplaced"/>
</dbReference>
<protein>
    <recommendedName>
        <fullName evidence="16">Serine/threonine-protein kinase receptor</fullName>
        <ecNumber evidence="16">2.7.11.30</ecNumber>
    </recommendedName>
</protein>
<dbReference type="InterPro" id="IPR045860">
    <property type="entry name" value="Snake_toxin-like_sf"/>
</dbReference>
<keyword evidence="16" id="KW-0464">Manganese</keyword>
<feature type="compositionally biased region" description="Polar residues" evidence="17">
    <location>
        <begin position="537"/>
        <end position="546"/>
    </location>
</feature>
<keyword evidence="21" id="KW-1185">Reference proteome</keyword>
<evidence type="ECO:0000256" key="1">
    <source>
        <dbReference type="ARBA" id="ARBA00004479"/>
    </source>
</evidence>